<comment type="caution">
    <text evidence="5">The sequence shown here is derived from an EMBL/GenBank/DDBJ whole genome shotgun (WGS) entry which is preliminary data.</text>
</comment>
<dbReference type="GO" id="GO:0005737">
    <property type="term" value="C:cytoplasm"/>
    <property type="evidence" value="ECO:0007669"/>
    <property type="project" value="TreeGrafter"/>
</dbReference>
<keyword evidence="6" id="KW-1185">Reference proteome</keyword>
<name>A0A9W7L241_9STRA</name>
<dbReference type="EMBL" id="BRYA01000580">
    <property type="protein sequence ID" value="GMI24139.1"/>
    <property type="molecule type" value="Genomic_DNA"/>
</dbReference>
<accession>A0A9W7L241</accession>
<reference evidence="6" key="1">
    <citation type="journal article" date="2023" name="Commun. Biol.">
        <title>Genome analysis of Parmales, the sister group of diatoms, reveals the evolutionary specialization of diatoms from phago-mixotrophs to photoautotrophs.</title>
        <authorList>
            <person name="Ban H."/>
            <person name="Sato S."/>
            <person name="Yoshikawa S."/>
            <person name="Yamada K."/>
            <person name="Nakamura Y."/>
            <person name="Ichinomiya M."/>
            <person name="Sato N."/>
            <person name="Blanc-Mathieu R."/>
            <person name="Endo H."/>
            <person name="Kuwata A."/>
            <person name="Ogata H."/>
        </authorList>
    </citation>
    <scope>NUCLEOTIDE SEQUENCE [LARGE SCALE GENOMIC DNA]</scope>
</reference>
<evidence type="ECO:0000313" key="5">
    <source>
        <dbReference type="EMBL" id="GMI24139.1"/>
    </source>
</evidence>
<evidence type="ECO:0000256" key="4">
    <source>
        <dbReference type="SAM" id="MobiDB-lite"/>
    </source>
</evidence>
<protein>
    <submittedName>
        <fullName evidence="5">Uncharacterized protein</fullName>
    </submittedName>
</protein>
<dbReference type="OrthoDB" id="46371at2759"/>
<gene>
    <name evidence="5" type="ORF">TrCOL_g9600</name>
</gene>
<organism evidence="5 6">
    <name type="scientific">Triparma columacea</name>
    <dbReference type="NCBI Taxonomy" id="722753"/>
    <lineage>
        <taxon>Eukaryota</taxon>
        <taxon>Sar</taxon>
        <taxon>Stramenopiles</taxon>
        <taxon>Ochrophyta</taxon>
        <taxon>Bolidophyceae</taxon>
        <taxon>Parmales</taxon>
        <taxon>Triparmaceae</taxon>
        <taxon>Triparma</taxon>
    </lineage>
</organism>
<evidence type="ECO:0000256" key="2">
    <source>
        <dbReference type="ARBA" id="ARBA00022803"/>
    </source>
</evidence>
<dbReference type="AlphaFoldDB" id="A0A9W7L241"/>
<dbReference type="Proteomes" id="UP001165065">
    <property type="component" value="Unassembled WGS sequence"/>
</dbReference>
<evidence type="ECO:0000256" key="1">
    <source>
        <dbReference type="ARBA" id="ARBA00022737"/>
    </source>
</evidence>
<dbReference type="PANTHER" id="PTHR46674">
    <property type="entry name" value="INACTIVE PEPTIDYL-PROLYL CIS-TRANS ISOMERASE FKBP6"/>
    <property type="match status" value="1"/>
</dbReference>
<keyword evidence="1" id="KW-0677">Repeat</keyword>
<evidence type="ECO:0000313" key="6">
    <source>
        <dbReference type="Proteomes" id="UP001165065"/>
    </source>
</evidence>
<feature type="region of interest" description="Disordered" evidence="4">
    <location>
        <begin position="232"/>
        <end position="259"/>
    </location>
</feature>
<keyword evidence="3" id="KW-0175">Coiled coil</keyword>
<dbReference type="PANTHER" id="PTHR46674:SF1">
    <property type="entry name" value="INACTIVE PEPTIDYL-PROLYL CIS-TRANS ISOMERASE FKBP6"/>
    <property type="match status" value="1"/>
</dbReference>
<dbReference type="Gene3D" id="1.25.40.10">
    <property type="entry name" value="Tetratricopeptide repeat domain"/>
    <property type="match status" value="1"/>
</dbReference>
<dbReference type="SUPFAM" id="SSF48452">
    <property type="entry name" value="TPR-like"/>
    <property type="match status" value="1"/>
</dbReference>
<dbReference type="InterPro" id="IPR011990">
    <property type="entry name" value="TPR-like_helical_dom_sf"/>
</dbReference>
<evidence type="ECO:0000256" key="3">
    <source>
        <dbReference type="SAM" id="Coils"/>
    </source>
</evidence>
<feature type="compositionally biased region" description="Basic and acidic residues" evidence="4">
    <location>
        <begin position="246"/>
        <end position="259"/>
    </location>
</feature>
<proteinExistence type="predicted"/>
<sequence length="287" mass="31960">MMIGTMNETMKSVGGSVELKRKLDNGALISSTEGERKAADMSAKMRQSAEEVKGQPFSVKLEWSRLRREQGNVIFKRGEWAEAMDVYMTCLVAISNEEGEVEESEREISLPVLLNLAQCALNMRAASKCIQFCDHAESLSTGIGKHSHKVLFRRGKAKIIRGDFKGGRKDFLQCREICGNPSMQGGETEMKEIERELKKLDVLVKKGKKDEGIRKKAMKRVMGGGEVRVYEGGDGRAAEGTNGHGTKKDGEKTSEYDSKKEEAKIEENVKQWLPLVVLVLAILMCLK</sequence>
<dbReference type="InterPro" id="IPR042282">
    <property type="entry name" value="FKBP6/shu"/>
</dbReference>
<dbReference type="GO" id="GO:0051879">
    <property type="term" value="F:Hsp90 protein binding"/>
    <property type="evidence" value="ECO:0007669"/>
    <property type="project" value="TreeGrafter"/>
</dbReference>
<dbReference type="GO" id="GO:0007283">
    <property type="term" value="P:spermatogenesis"/>
    <property type="evidence" value="ECO:0007669"/>
    <property type="project" value="TreeGrafter"/>
</dbReference>
<keyword evidence="2" id="KW-0802">TPR repeat</keyword>
<feature type="coiled-coil region" evidence="3">
    <location>
        <begin position="183"/>
        <end position="210"/>
    </location>
</feature>